<name>A0A381V9L9_9ZZZZ</name>
<sequence>MSKLTGTLKWFDAKKGYGFITPDNGDKDVFVHISAFEQAHITNIRDKMLLEFDLVDNRGREIAGNITQPDNFNK</sequence>
<dbReference type="PIRSF" id="PIRSF002599">
    <property type="entry name" value="Cold_shock_A"/>
    <property type="match status" value="1"/>
</dbReference>
<dbReference type="CDD" id="cd04458">
    <property type="entry name" value="CSP_CDS"/>
    <property type="match status" value="1"/>
</dbReference>
<dbReference type="InterPro" id="IPR011129">
    <property type="entry name" value="CSD"/>
</dbReference>
<proteinExistence type="predicted"/>
<dbReference type="PANTHER" id="PTHR11544">
    <property type="entry name" value="COLD SHOCK DOMAIN CONTAINING PROTEINS"/>
    <property type="match status" value="1"/>
</dbReference>
<feature type="domain" description="CSD" evidence="3">
    <location>
        <begin position="3"/>
        <end position="68"/>
    </location>
</feature>
<dbReference type="InterPro" id="IPR050181">
    <property type="entry name" value="Cold_shock_domain"/>
</dbReference>
<dbReference type="EMBL" id="UINC01008067">
    <property type="protein sequence ID" value="SVA36357.1"/>
    <property type="molecule type" value="Genomic_DNA"/>
</dbReference>
<comment type="subcellular location">
    <subcellularLocation>
        <location evidence="1">Cytoplasm</location>
    </subcellularLocation>
</comment>
<accession>A0A381V9L9</accession>
<dbReference type="InterPro" id="IPR002059">
    <property type="entry name" value="CSP_DNA-bd"/>
</dbReference>
<dbReference type="AlphaFoldDB" id="A0A381V9L9"/>
<dbReference type="PROSITE" id="PS00352">
    <property type="entry name" value="CSD_1"/>
    <property type="match status" value="1"/>
</dbReference>
<dbReference type="PRINTS" id="PR00050">
    <property type="entry name" value="COLDSHOCK"/>
</dbReference>
<organism evidence="4">
    <name type="scientific">marine metagenome</name>
    <dbReference type="NCBI Taxonomy" id="408172"/>
    <lineage>
        <taxon>unclassified sequences</taxon>
        <taxon>metagenomes</taxon>
        <taxon>ecological metagenomes</taxon>
    </lineage>
</organism>
<evidence type="ECO:0000256" key="2">
    <source>
        <dbReference type="ARBA" id="ARBA00022490"/>
    </source>
</evidence>
<dbReference type="GO" id="GO:0005737">
    <property type="term" value="C:cytoplasm"/>
    <property type="evidence" value="ECO:0007669"/>
    <property type="project" value="UniProtKB-SubCell"/>
</dbReference>
<evidence type="ECO:0000256" key="1">
    <source>
        <dbReference type="ARBA" id="ARBA00004496"/>
    </source>
</evidence>
<dbReference type="InterPro" id="IPR012156">
    <property type="entry name" value="Cold_shock_CspA"/>
</dbReference>
<dbReference type="PROSITE" id="PS51857">
    <property type="entry name" value="CSD_2"/>
    <property type="match status" value="1"/>
</dbReference>
<dbReference type="SUPFAM" id="SSF50249">
    <property type="entry name" value="Nucleic acid-binding proteins"/>
    <property type="match status" value="1"/>
</dbReference>
<dbReference type="Gene3D" id="2.40.50.140">
    <property type="entry name" value="Nucleic acid-binding proteins"/>
    <property type="match status" value="1"/>
</dbReference>
<evidence type="ECO:0000313" key="4">
    <source>
        <dbReference type="EMBL" id="SVA36357.1"/>
    </source>
</evidence>
<dbReference type="InterPro" id="IPR019844">
    <property type="entry name" value="CSD_CS"/>
</dbReference>
<protein>
    <recommendedName>
        <fullName evidence="3">CSD domain-containing protein</fullName>
    </recommendedName>
</protein>
<dbReference type="GO" id="GO:0003676">
    <property type="term" value="F:nucleic acid binding"/>
    <property type="evidence" value="ECO:0007669"/>
    <property type="project" value="InterPro"/>
</dbReference>
<dbReference type="SMART" id="SM00357">
    <property type="entry name" value="CSP"/>
    <property type="match status" value="1"/>
</dbReference>
<dbReference type="Pfam" id="PF00313">
    <property type="entry name" value="CSD"/>
    <property type="match status" value="1"/>
</dbReference>
<keyword evidence="2" id="KW-0963">Cytoplasm</keyword>
<reference evidence="4" key="1">
    <citation type="submission" date="2018-05" db="EMBL/GenBank/DDBJ databases">
        <authorList>
            <person name="Lanie J.A."/>
            <person name="Ng W.-L."/>
            <person name="Kazmierczak K.M."/>
            <person name="Andrzejewski T.M."/>
            <person name="Davidsen T.M."/>
            <person name="Wayne K.J."/>
            <person name="Tettelin H."/>
            <person name="Glass J.I."/>
            <person name="Rusch D."/>
            <person name="Podicherti R."/>
            <person name="Tsui H.-C.T."/>
            <person name="Winkler M.E."/>
        </authorList>
    </citation>
    <scope>NUCLEOTIDE SEQUENCE</scope>
</reference>
<evidence type="ECO:0000259" key="3">
    <source>
        <dbReference type="PROSITE" id="PS51857"/>
    </source>
</evidence>
<dbReference type="InterPro" id="IPR012340">
    <property type="entry name" value="NA-bd_OB-fold"/>
</dbReference>
<gene>
    <name evidence="4" type="ORF">METZ01_LOCUS89211</name>
</gene>